<dbReference type="Pfam" id="PF10265">
    <property type="entry name" value="Miga"/>
    <property type="match status" value="1"/>
</dbReference>
<dbReference type="Proteomes" id="UP001458880">
    <property type="component" value="Unassembled WGS sequence"/>
</dbReference>
<dbReference type="GO" id="GO:0008053">
    <property type="term" value="P:mitochondrial fusion"/>
    <property type="evidence" value="ECO:0007669"/>
    <property type="project" value="InterPro"/>
</dbReference>
<protein>
    <submittedName>
        <fullName evidence="3">Mitoguardin</fullName>
    </submittedName>
</protein>
<accession>A0AAW1JYY6</accession>
<feature type="region of interest" description="Disordered" evidence="1">
    <location>
        <begin position="69"/>
        <end position="100"/>
    </location>
</feature>
<proteinExistence type="predicted"/>
<sequence>MSLLIHLNPVMDHLRKLKQFLPHNLKISTSQKVVLVSVTASVALIGLLARHMRRKKQIVDPVKLKRSLSKRTRGSGLRSPNGDVISQASSGRRSAAYSGHTDRITMRQGSVISERASMASGSLVSSGLVAPEAGDATRLTPQQLGVMGELFYFSPFDDVKKF</sequence>
<dbReference type="EMBL" id="JASPKY010000309">
    <property type="protein sequence ID" value="KAK9709474.1"/>
    <property type="molecule type" value="Genomic_DNA"/>
</dbReference>
<dbReference type="InterPro" id="IPR019392">
    <property type="entry name" value="Miga"/>
</dbReference>
<evidence type="ECO:0000313" key="3">
    <source>
        <dbReference type="EMBL" id="KAK9709474.1"/>
    </source>
</evidence>
<keyword evidence="4" id="KW-1185">Reference proteome</keyword>
<organism evidence="3 4">
    <name type="scientific">Popillia japonica</name>
    <name type="common">Japanese beetle</name>
    <dbReference type="NCBI Taxonomy" id="7064"/>
    <lineage>
        <taxon>Eukaryota</taxon>
        <taxon>Metazoa</taxon>
        <taxon>Ecdysozoa</taxon>
        <taxon>Arthropoda</taxon>
        <taxon>Hexapoda</taxon>
        <taxon>Insecta</taxon>
        <taxon>Pterygota</taxon>
        <taxon>Neoptera</taxon>
        <taxon>Endopterygota</taxon>
        <taxon>Coleoptera</taxon>
        <taxon>Polyphaga</taxon>
        <taxon>Scarabaeiformia</taxon>
        <taxon>Scarabaeidae</taxon>
        <taxon>Rutelinae</taxon>
        <taxon>Popillia</taxon>
    </lineage>
</organism>
<keyword evidence="2" id="KW-0472">Membrane</keyword>
<comment type="caution">
    <text evidence="3">The sequence shown here is derived from an EMBL/GenBank/DDBJ whole genome shotgun (WGS) entry which is preliminary data.</text>
</comment>
<keyword evidence="2" id="KW-0812">Transmembrane</keyword>
<gene>
    <name evidence="3" type="ORF">QE152_g26597</name>
</gene>
<evidence type="ECO:0000256" key="1">
    <source>
        <dbReference type="SAM" id="MobiDB-lite"/>
    </source>
</evidence>
<dbReference type="AlphaFoldDB" id="A0AAW1JYY6"/>
<evidence type="ECO:0000313" key="4">
    <source>
        <dbReference type="Proteomes" id="UP001458880"/>
    </source>
</evidence>
<reference evidence="3 4" key="1">
    <citation type="journal article" date="2024" name="BMC Genomics">
        <title>De novo assembly and annotation of Popillia japonica's genome with initial clues to its potential as an invasive pest.</title>
        <authorList>
            <person name="Cucini C."/>
            <person name="Boschi S."/>
            <person name="Funari R."/>
            <person name="Cardaioli E."/>
            <person name="Iannotti N."/>
            <person name="Marturano G."/>
            <person name="Paoli F."/>
            <person name="Bruttini M."/>
            <person name="Carapelli A."/>
            <person name="Frati F."/>
            <person name="Nardi F."/>
        </authorList>
    </citation>
    <scope>NUCLEOTIDE SEQUENCE [LARGE SCALE GENOMIC DNA]</scope>
    <source>
        <strain evidence="3">DMR45628</strain>
    </source>
</reference>
<name>A0AAW1JYY6_POPJA</name>
<keyword evidence="2" id="KW-1133">Transmembrane helix</keyword>
<feature type="transmembrane region" description="Helical" evidence="2">
    <location>
        <begin position="33"/>
        <end position="49"/>
    </location>
</feature>
<evidence type="ECO:0000256" key="2">
    <source>
        <dbReference type="SAM" id="Phobius"/>
    </source>
</evidence>
<feature type="compositionally biased region" description="Low complexity" evidence="1">
    <location>
        <begin position="86"/>
        <end position="99"/>
    </location>
</feature>